<feature type="region of interest" description="Disordered" evidence="5">
    <location>
        <begin position="143"/>
        <end position="185"/>
    </location>
</feature>
<dbReference type="Proteomes" id="UP001203852">
    <property type="component" value="Unassembled WGS sequence"/>
</dbReference>
<dbReference type="EMBL" id="MU404353">
    <property type="protein sequence ID" value="KAI1614133.1"/>
    <property type="molecule type" value="Genomic_DNA"/>
</dbReference>
<keyword evidence="7" id="KW-0732">Signal</keyword>
<evidence type="ECO:0000256" key="3">
    <source>
        <dbReference type="ARBA" id="ARBA00022989"/>
    </source>
</evidence>
<sequence length="280" mass="29938">MLTRVFFGISLTAFLFNAAFAQDAGQWIIPNSAEANFTHVYNNGNSITWSWQGMNHSLSDLWLTSYDPTLSYALRVAANINITGPGTLPWTITVNDTQIDIDDRFCLRFVLTGTDIFPFQTDQFPSPAFLILQQGQTLPATTASTSTASATSTSTASSQTTTTISSSSSTSSSSTPRPPSKPTLSAGAKAGIGVGAAAVFLIILALLFVVLRLYRRVKAASNQHSQGIIPEHSEGTSPTTPSTLPVIKQISGLHEALGDRRHPTELSVKQEKAVVHELPG</sequence>
<evidence type="ECO:0000256" key="4">
    <source>
        <dbReference type="ARBA" id="ARBA00023136"/>
    </source>
</evidence>
<protein>
    <recommendedName>
        <fullName evidence="10">Mid2 domain-containing protein</fullName>
    </recommendedName>
</protein>
<comment type="caution">
    <text evidence="8">The sequence shown here is derived from an EMBL/GenBank/DDBJ whole genome shotgun (WGS) entry which is preliminary data.</text>
</comment>
<keyword evidence="2 6" id="KW-0812">Transmembrane</keyword>
<evidence type="ECO:0000256" key="5">
    <source>
        <dbReference type="SAM" id="MobiDB-lite"/>
    </source>
</evidence>
<reference evidence="8" key="1">
    <citation type="journal article" date="2022" name="bioRxiv">
        <title>Deciphering the potential niche of two novel black yeast fungi from a biological soil crust based on their genomes, phenotypes, and melanin regulation.</title>
        <authorList>
            <consortium name="DOE Joint Genome Institute"/>
            <person name="Carr E.C."/>
            <person name="Barton Q."/>
            <person name="Grambo S."/>
            <person name="Sullivan M."/>
            <person name="Renfro C.M."/>
            <person name="Kuo A."/>
            <person name="Pangilinan J."/>
            <person name="Lipzen A."/>
            <person name="Keymanesh K."/>
            <person name="Savage E."/>
            <person name="Barry K."/>
            <person name="Grigoriev I.V."/>
            <person name="Riekhof W.R."/>
            <person name="Harris S.S."/>
        </authorList>
    </citation>
    <scope>NUCLEOTIDE SEQUENCE</scope>
    <source>
        <strain evidence="8">JF 03-4F</strain>
    </source>
</reference>
<dbReference type="InterPro" id="IPR051694">
    <property type="entry name" value="Immunoregulatory_rcpt-like"/>
</dbReference>
<keyword evidence="9" id="KW-1185">Reference proteome</keyword>
<evidence type="ECO:0008006" key="10">
    <source>
        <dbReference type="Google" id="ProtNLM"/>
    </source>
</evidence>
<evidence type="ECO:0000256" key="7">
    <source>
        <dbReference type="SAM" id="SignalP"/>
    </source>
</evidence>
<gene>
    <name evidence="8" type="ORF">EDD36DRAFT_463986</name>
</gene>
<dbReference type="PANTHER" id="PTHR15549">
    <property type="entry name" value="PAIRED IMMUNOGLOBULIN-LIKE TYPE 2 RECEPTOR"/>
    <property type="match status" value="1"/>
</dbReference>
<feature type="transmembrane region" description="Helical" evidence="6">
    <location>
        <begin position="190"/>
        <end position="214"/>
    </location>
</feature>
<evidence type="ECO:0000313" key="8">
    <source>
        <dbReference type="EMBL" id="KAI1614133.1"/>
    </source>
</evidence>
<feature type="chain" id="PRO_5042831890" description="Mid2 domain-containing protein" evidence="7">
    <location>
        <begin position="22"/>
        <end position="280"/>
    </location>
</feature>
<organism evidence="8 9">
    <name type="scientific">Exophiala viscosa</name>
    <dbReference type="NCBI Taxonomy" id="2486360"/>
    <lineage>
        <taxon>Eukaryota</taxon>
        <taxon>Fungi</taxon>
        <taxon>Dikarya</taxon>
        <taxon>Ascomycota</taxon>
        <taxon>Pezizomycotina</taxon>
        <taxon>Eurotiomycetes</taxon>
        <taxon>Chaetothyriomycetidae</taxon>
        <taxon>Chaetothyriales</taxon>
        <taxon>Herpotrichiellaceae</taxon>
        <taxon>Exophiala</taxon>
    </lineage>
</organism>
<keyword evidence="4 6" id="KW-0472">Membrane</keyword>
<accession>A0AAN6DZB1</accession>
<evidence type="ECO:0000313" key="9">
    <source>
        <dbReference type="Proteomes" id="UP001203852"/>
    </source>
</evidence>
<dbReference type="GO" id="GO:0071944">
    <property type="term" value="C:cell periphery"/>
    <property type="evidence" value="ECO:0007669"/>
    <property type="project" value="UniProtKB-ARBA"/>
</dbReference>
<feature type="compositionally biased region" description="Low complexity" evidence="5">
    <location>
        <begin position="143"/>
        <end position="175"/>
    </location>
</feature>
<name>A0AAN6DZB1_9EURO</name>
<dbReference type="PANTHER" id="PTHR15549:SF6">
    <property type="entry name" value="MID2 DOMAIN-CONTAINING PROTEIN"/>
    <property type="match status" value="1"/>
</dbReference>
<evidence type="ECO:0000256" key="1">
    <source>
        <dbReference type="ARBA" id="ARBA00004167"/>
    </source>
</evidence>
<feature type="region of interest" description="Disordered" evidence="5">
    <location>
        <begin position="222"/>
        <end position="243"/>
    </location>
</feature>
<comment type="subcellular location">
    <subcellularLocation>
        <location evidence="1">Membrane</location>
        <topology evidence="1">Single-pass membrane protein</topology>
    </subcellularLocation>
</comment>
<dbReference type="AlphaFoldDB" id="A0AAN6DZB1"/>
<proteinExistence type="predicted"/>
<evidence type="ECO:0000256" key="2">
    <source>
        <dbReference type="ARBA" id="ARBA00022692"/>
    </source>
</evidence>
<keyword evidence="3 6" id="KW-1133">Transmembrane helix</keyword>
<feature type="signal peptide" evidence="7">
    <location>
        <begin position="1"/>
        <end position="21"/>
    </location>
</feature>
<evidence type="ECO:0000256" key="6">
    <source>
        <dbReference type="SAM" id="Phobius"/>
    </source>
</evidence>
<dbReference type="GO" id="GO:0016020">
    <property type="term" value="C:membrane"/>
    <property type="evidence" value="ECO:0007669"/>
    <property type="project" value="UniProtKB-SubCell"/>
</dbReference>